<dbReference type="EMBL" id="JBHUMQ010000020">
    <property type="protein sequence ID" value="MFD2693748.1"/>
    <property type="molecule type" value="Genomic_DNA"/>
</dbReference>
<dbReference type="RefSeq" id="WP_253065592.1">
    <property type="nucleotide sequence ID" value="NZ_JAMXWM010000051.1"/>
</dbReference>
<feature type="region of interest" description="Disordered" evidence="1">
    <location>
        <begin position="157"/>
        <end position="176"/>
    </location>
</feature>
<gene>
    <name evidence="3" type="ORF">ACFSUE_08955</name>
</gene>
<organism evidence="3 4">
    <name type="scientific">Sporolactobacillus shoreicorticis</name>
    <dbReference type="NCBI Taxonomy" id="1923877"/>
    <lineage>
        <taxon>Bacteria</taxon>
        <taxon>Bacillati</taxon>
        <taxon>Bacillota</taxon>
        <taxon>Bacilli</taxon>
        <taxon>Bacillales</taxon>
        <taxon>Sporolactobacillaceae</taxon>
        <taxon>Sporolactobacillus</taxon>
    </lineage>
</organism>
<sequence>MFDHQIKELFLRYGLENHFPVDPFLIASKEKIIVFHSDCEFSDRFGMIRKSKHQGIIFYLASNWDLTHQRFFLAHLLAHFFLHLSDQEHVHMHCHITYATDLGTTNRKECEADEFARCLMIPEHFLNKCLTNKKSIAYISQQLDVPQNQVHARIKQLKSEHSRNSSNHLLPKDNVG</sequence>
<dbReference type="Proteomes" id="UP001597399">
    <property type="component" value="Unassembled WGS sequence"/>
</dbReference>
<keyword evidence="4" id="KW-1185">Reference proteome</keyword>
<reference evidence="4" key="1">
    <citation type="journal article" date="2019" name="Int. J. Syst. Evol. Microbiol.">
        <title>The Global Catalogue of Microorganisms (GCM) 10K type strain sequencing project: providing services to taxonomists for standard genome sequencing and annotation.</title>
        <authorList>
            <consortium name="The Broad Institute Genomics Platform"/>
            <consortium name="The Broad Institute Genome Sequencing Center for Infectious Disease"/>
            <person name="Wu L."/>
            <person name="Ma J."/>
        </authorList>
    </citation>
    <scope>NUCLEOTIDE SEQUENCE [LARGE SCALE GENOMIC DNA]</scope>
    <source>
        <strain evidence="4">TISTR 2466</strain>
    </source>
</reference>
<evidence type="ECO:0000259" key="2">
    <source>
        <dbReference type="Pfam" id="PF06114"/>
    </source>
</evidence>
<feature type="domain" description="IrrE N-terminal-like" evidence="2">
    <location>
        <begin position="59"/>
        <end position="155"/>
    </location>
</feature>
<evidence type="ECO:0000313" key="4">
    <source>
        <dbReference type="Proteomes" id="UP001597399"/>
    </source>
</evidence>
<proteinExistence type="predicted"/>
<protein>
    <submittedName>
        <fullName evidence="3">ImmA/IrrE family metallo-endopeptidase</fullName>
    </submittedName>
</protein>
<accession>A0ABW5S2R4</accession>
<comment type="caution">
    <text evidence="3">The sequence shown here is derived from an EMBL/GenBank/DDBJ whole genome shotgun (WGS) entry which is preliminary data.</text>
</comment>
<dbReference type="Gene3D" id="1.10.10.2910">
    <property type="match status" value="1"/>
</dbReference>
<evidence type="ECO:0000256" key="1">
    <source>
        <dbReference type="SAM" id="MobiDB-lite"/>
    </source>
</evidence>
<dbReference type="Pfam" id="PF06114">
    <property type="entry name" value="Peptidase_M78"/>
    <property type="match status" value="1"/>
</dbReference>
<name>A0ABW5S2R4_9BACL</name>
<evidence type="ECO:0000313" key="3">
    <source>
        <dbReference type="EMBL" id="MFD2693748.1"/>
    </source>
</evidence>
<dbReference type="InterPro" id="IPR010359">
    <property type="entry name" value="IrrE_HExxH"/>
</dbReference>